<dbReference type="InterPro" id="IPR001810">
    <property type="entry name" value="F-box_dom"/>
</dbReference>
<accession>A0AAD4VLC6</accession>
<dbReference type="Pfam" id="PF08268">
    <property type="entry name" value="FBA_3"/>
    <property type="match status" value="1"/>
</dbReference>
<dbReference type="PROSITE" id="PS50181">
    <property type="entry name" value="FBOX"/>
    <property type="match status" value="1"/>
</dbReference>
<dbReference type="Pfam" id="PF00646">
    <property type="entry name" value="F-box"/>
    <property type="match status" value="1"/>
</dbReference>
<evidence type="ECO:0000313" key="2">
    <source>
        <dbReference type="EMBL" id="KAI5325922.1"/>
    </source>
</evidence>
<dbReference type="InterPro" id="IPR017451">
    <property type="entry name" value="F-box-assoc_interact_dom"/>
</dbReference>
<evidence type="ECO:0000259" key="1">
    <source>
        <dbReference type="PROSITE" id="PS50181"/>
    </source>
</evidence>
<dbReference type="NCBIfam" id="TIGR01640">
    <property type="entry name" value="F_box_assoc_1"/>
    <property type="match status" value="1"/>
</dbReference>
<keyword evidence="3" id="KW-1185">Reference proteome</keyword>
<feature type="domain" description="F-box" evidence="1">
    <location>
        <begin position="3"/>
        <end position="49"/>
    </location>
</feature>
<dbReference type="InterPro" id="IPR036047">
    <property type="entry name" value="F-box-like_dom_sf"/>
</dbReference>
<evidence type="ECO:0000313" key="3">
    <source>
        <dbReference type="Proteomes" id="UP001054821"/>
    </source>
</evidence>
<dbReference type="SUPFAM" id="SSF81383">
    <property type="entry name" value="F-box domain"/>
    <property type="match status" value="1"/>
</dbReference>
<comment type="caution">
    <text evidence="2">The sequence shown here is derived from an EMBL/GenBank/DDBJ whole genome shotgun (WGS) entry which is preliminary data.</text>
</comment>
<reference evidence="2 3" key="1">
    <citation type="journal article" date="2022" name="G3 (Bethesda)">
        <title>Whole-genome sequence and methylome profiling of the almond [Prunus dulcis (Mill.) D.A. Webb] cultivar 'Nonpareil'.</title>
        <authorList>
            <person name="D'Amico-Willman K.M."/>
            <person name="Ouma W.Z."/>
            <person name="Meulia T."/>
            <person name="Sideli G.M."/>
            <person name="Gradziel T.M."/>
            <person name="Fresnedo-Ramirez J."/>
        </authorList>
    </citation>
    <scope>NUCLEOTIDE SEQUENCE [LARGE SCALE GENOMIC DNA]</scope>
    <source>
        <strain evidence="2">Clone GOH B32 T37-40</strain>
    </source>
</reference>
<dbReference type="Gene3D" id="1.20.1280.50">
    <property type="match status" value="1"/>
</dbReference>
<dbReference type="EMBL" id="JAJFAZ020000006">
    <property type="protein sequence ID" value="KAI5325922.1"/>
    <property type="molecule type" value="Genomic_DNA"/>
</dbReference>
<dbReference type="PANTHER" id="PTHR31672">
    <property type="entry name" value="BNACNNG10540D PROTEIN"/>
    <property type="match status" value="1"/>
</dbReference>
<proteinExistence type="predicted"/>
<dbReference type="AlphaFoldDB" id="A0AAD4VLC6"/>
<protein>
    <recommendedName>
        <fullName evidence="1">F-box domain-containing protein</fullName>
    </recommendedName>
</protein>
<dbReference type="SMART" id="SM00256">
    <property type="entry name" value="FBOX"/>
    <property type="match status" value="1"/>
</dbReference>
<gene>
    <name evidence="2" type="ORF">L3X38_034996</name>
</gene>
<dbReference type="Proteomes" id="UP001054821">
    <property type="component" value="Chromosome 6"/>
</dbReference>
<dbReference type="PANTHER" id="PTHR31672:SF13">
    <property type="entry name" value="F-BOX PROTEIN CPR30-LIKE"/>
    <property type="match status" value="1"/>
</dbReference>
<organism evidence="2 3">
    <name type="scientific">Prunus dulcis</name>
    <name type="common">Almond</name>
    <name type="synonym">Amygdalus dulcis</name>
    <dbReference type="NCBI Taxonomy" id="3755"/>
    <lineage>
        <taxon>Eukaryota</taxon>
        <taxon>Viridiplantae</taxon>
        <taxon>Streptophyta</taxon>
        <taxon>Embryophyta</taxon>
        <taxon>Tracheophyta</taxon>
        <taxon>Spermatophyta</taxon>
        <taxon>Magnoliopsida</taxon>
        <taxon>eudicotyledons</taxon>
        <taxon>Gunneridae</taxon>
        <taxon>Pentapetalae</taxon>
        <taxon>rosids</taxon>
        <taxon>fabids</taxon>
        <taxon>Rosales</taxon>
        <taxon>Rosaceae</taxon>
        <taxon>Amygdaloideae</taxon>
        <taxon>Amygdaleae</taxon>
        <taxon>Prunus</taxon>
    </lineage>
</organism>
<name>A0AAD4VLC6_PRUDU</name>
<dbReference type="InterPro" id="IPR013187">
    <property type="entry name" value="F-box-assoc_dom_typ3"/>
</dbReference>
<dbReference type="InterPro" id="IPR050796">
    <property type="entry name" value="SCF_F-box_component"/>
</dbReference>
<sequence>MPADNSVNIPEEILHNILLLLPIKYLLKYTAVCKSWRSLIQSSAFIHTHLSRAIIQSNNQNDDAHLLLLQSSNREERKRSYSLHWDRCPSFSEYSKLTDPFVAYNEISGRQEDNNQTTKMGNRNCKINVLGTCNGLVCLQEGDIATLIWNPSIRKFVVLPPPGVTFLGFKSHAFGYDPRTNDYKVFRSVSYYKPSRLSRAVEIFSLAKGSWKRLHNAVVPANFSPGNFTSNDKPDALVNGALHWIQTEGDDKFIVSFDLSTELFGKILMPKSALRRRTKKWTREAPVVKNVCYASRYGGRLAFFEKHQNMLLTGDVHFYLWVMKDYGVAESWSKLFTISTQQIVLRPLCFRKSGQVVLAYLSDDKCYELVDPHSKQCDDFRIDGYCPRTSLYCFVDYFVESIVLLDRPDAISY</sequence>